<feature type="region of interest" description="Disordered" evidence="1">
    <location>
        <begin position="323"/>
        <end position="345"/>
    </location>
</feature>
<feature type="transmembrane region" description="Helical" evidence="2">
    <location>
        <begin position="262"/>
        <end position="282"/>
    </location>
</feature>
<dbReference type="InterPro" id="IPR037185">
    <property type="entry name" value="EmrE-like"/>
</dbReference>
<dbReference type="Pfam" id="PF00892">
    <property type="entry name" value="EamA"/>
    <property type="match status" value="2"/>
</dbReference>
<keyword evidence="2" id="KW-1133">Transmembrane helix</keyword>
<feature type="compositionally biased region" description="Polar residues" evidence="1">
    <location>
        <begin position="325"/>
        <end position="345"/>
    </location>
</feature>
<dbReference type="PANTHER" id="PTHR22911:SF79">
    <property type="entry name" value="MOBA-LIKE NTP TRANSFERASE DOMAIN-CONTAINING PROTEIN"/>
    <property type="match status" value="1"/>
</dbReference>
<dbReference type="EMBL" id="CZKB01000018">
    <property type="protein sequence ID" value="CUR61535.1"/>
    <property type="molecule type" value="Genomic_DNA"/>
</dbReference>
<feature type="transmembrane region" description="Helical" evidence="2">
    <location>
        <begin position="192"/>
        <end position="218"/>
    </location>
</feature>
<sequence>MTVSAMTNDTSSRTAAGLGLAVASAVSFGLSGALARGLLDTGWSAGATVGLRIAIAAAVLVVPGALALRGRWHLVRDNAGLVVVYGLAAVAGAQLCYFYAVTYMQVSVALLLEYTAPVAVVVWLWLRHGHRPSALTLLGAAIAATGLVLVLDVVSGAELSTAGVLWALGAMVGAATYFVISADEDNGLPGISLAAGGLLVGGAVLLLAGATGVLPFHASTADAVYDGRAVAWWIPVVLLGLVTAAFSYVTGIAAGRRLGSRLASFVALGEVLAAVIWAWLLLGELPRTVQLAGGVLVLAGVVVVKLGEGRAALVVEPLPAEHGATQGSSAYQASGRNDSTSSVTR</sequence>
<feature type="transmembrane region" description="Helical" evidence="2">
    <location>
        <begin position="106"/>
        <end position="126"/>
    </location>
</feature>
<evidence type="ECO:0000313" key="4">
    <source>
        <dbReference type="EMBL" id="CUR61535.1"/>
    </source>
</evidence>
<dbReference type="AlphaFoldDB" id="A0A2P2CHP3"/>
<proteinExistence type="predicted"/>
<reference evidence="4" key="1">
    <citation type="submission" date="2015-08" db="EMBL/GenBank/DDBJ databases">
        <authorList>
            <person name="Babu N.S."/>
            <person name="Beckwith C.J."/>
            <person name="Beseler K.G."/>
            <person name="Brison A."/>
            <person name="Carone J.V."/>
            <person name="Caskin T.P."/>
            <person name="Diamond M."/>
            <person name="Durham M.E."/>
            <person name="Foxe J.M."/>
            <person name="Go M."/>
            <person name="Henderson B.A."/>
            <person name="Jones I.B."/>
            <person name="McGettigan J.A."/>
            <person name="Micheletti S.J."/>
            <person name="Nasrallah M.E."/>
            <person name="Ortiz D."/>
            <person name="Piller C.R."/>
            <person name="Privatt S.R."/>
            <person name="Schneider S.L."/>
            <person name="Sharp S."/>
            <person name="Smith T.C."/>
            <person name="Stanton J.D."/>
            <person name="Ullery H.E."/>
            <person name="Wilson R.J."/>
            <person name="Serrano M.G."/>
            <person name="Buck G."/>
            <person name="Lee V."/>
            <person name="Wang Y."/>
            <person name="Carvalho R."/>
            <person name="Voegtly L."/>
            <person name="Shi R."/>
            <person name="Duckworth R."/>
            <person name="Johnson A."/>
            <person name="Loviza R."/>
            <person name="Walstead R."/>
            <person name="Shah Z."/>
            <person name="Kiflezghi M."/>
            <person name="Wade K."/>
            <person name="Ball S.L."/>
            <person name="Bradley K.W."/>
            <person name="Asai D.J."/>
            <person name="Bowman C.A."/>
            <person name="Russell D.A."/>
            <person name="Pope W.H."/>
            <person name="Jacobs-Sera D."/>
            <person name="Hendrix R.W."/>
            <person name="Hatfull G.F."/>
        </authorList>
    </citation>
    <scope>NUCLEOTIDE SEQUENCE</scope>
</reference>
<evidence type="ECO:0000256" key="1">
    <source>
        <dbReference type="SAM" id="MobiDB-lite"/>
    </source>
</evidence>
<feature type="transmembrane region" description="Helical" evidence="2">
    <location>
        <begin position="80"/>
        <end position="100"/>
    </location>
</feature>
<feature type="domain" description="EamA" evidence="3">
    <location>
        <begin position="162"/>
        <end position="304"/>
    </location>
</feature>
<dbReference type="SUPFAM" id="SSF103481">
    <property type="entry name" value="Multidrug resistance efflux transporter EmrE"/>
    <property type="match status" value="2"/>
</dbReference>
<feature type="domain" description="EamA" evidence="3">
    <location>
        <begin position="17"/>
        <end position="151"/>
    </location>
</feature>
<dbReference type="GO" id="GO:0016020">
    <property type="term" value="C:membrane"/>
    <property type="evidence" value="ECO:0007669"/>
    <property type="project" value="InterPro"/>
</dbReference>
<gene>
    <name evidence="4" type="ORF">NOCA1250084</name>
</gene>
<feature type="transmembrane region" description="Helical" evidence="2">
    <location>
        <begin position="133"/>
        <end position="151"/>
    </location>
</feature>
<feature type="transmembrane region" description="Helical" evidence="2">
    <location>
        <begin position="230"/>
        <end position="250"/>
    </location>
</feature>
<name>A0A2P2CHP3_9ZZZZ</name>
<organism evidence="4">
    <name type="scientific">metagenome</name>
    <dbReference type="NCBI Taxonomy" id="256318"/>
    <lineage>
        <taxon>unclassified sequences</taxon>
        <taxon>metagenomes</taxon>
    </lineage>
</organism>
<evidence type="ECO:0000256" key="2">
    <source>
        <dbReference type="SAM" id="Phobius"/>
    </source>
</evidence>
<dbReference type="PANTHER" id="PTHR22911">
    <property type="entry name" value="ACYL-MALONYL CONDENSING ENZYME-RELATED"/>
    <property type="match status" value="1"/>
</dbReference>
<keyword evidence="2" id="KW-0812">Transmembrane</keyword>
<evidence type="ECO:0000259" key="3">
    <source>
        <dbReference type="Pfam" id="PF00892"/>
    </source>
</evidence>
<keyword evidence="2" id="KW-0472">Membrane</keyword>
<feature type="transmembrane region" description="Helical" evidence="2">
    <location>
        <begin position="45"/>
        <end position="68"/>
    </location>
</feature>
<accession>A0A2P2CHP3</accession>
<feature type="transmembrane region" description="Helical" evidence="2">
    <location>
        <begin position="163"/>
        <end position="180"/>
    </location>
</feature>
<protein>
    <recommendedName>
        <fullName evidence="3">EamA domain-containing protein</fullName>
    </recommendedName>
</protein>
<dbReference type="InterPro" id="IPR000620">
    <property type="entry name" value="EamA_dom"/>
</dbReference>